<dbReference type="InterPro" id="IPR003615">
    <property type="entry name" value="HNH_nuc"/>
</dbReference>
<keyword evidence="2" id="KW-0378">Hydrolase</keyword>
<gene>
    <name evidence="2" type="ORF">SAMEA4873560_04737</name>
</gene>
<protein>
    <submittedName>
        <fullName evidence="2">HNH endonuclease</fullName>
    </submittedName>
</protein>
<organism evidence="2">
    <name type="scientific">Klebsiella pneumoniae</name>
    <dbReference type="NCBI Taxonomy" id="573"/>
    <lineage>
        <taxon>Bacteria</taxon>
        <taxon>Pseudomonadati</taxon>
        <taxon>Pseudomonadota</taxon>
        <taxon>Gammaproteobacteria</taxon>
        <taxon>Enterobacterales</taxon>
        <taxon>Enterobacteriaceae</taxon>
        <taxon>Klebsiella/Raoultella group</taxon>
        <taxon>Klebsiella</taxon>
        <taxon>Klebsiella pneumoniae complex</taxon>
    </lineage>
</organism>
<dbReference type="RefSeq" id="WP_072042650.1">
    <property type="nucleotide sequence ID" value="NZ_CAAHAC010000019.1"/>
</dbReference>
<reference evidence="2" key="1">
    <citation type="submission" date="2019-03" db="EMBL/GenBank/DDBJ databases">
        <authorList>
            <consortium name="Pathogen Informatics"/>
        </authorList>
    </citation>
    <scope>NUCLEOTIDE SEQUENCE</scope>
    <source>
        <strain evidence="2">5012STDY7626359</strain>
    </source>
</reference>
<proteinExistence type="predicted"/>
<keyword evidence="2" id="KW-0255">Endonuclease</keyword>
<evidence type="ECO:0000259" key="1">
    <source>
        <dbReference type="SMART" id="SM00507"/>
    </source>
</evidence>
<dbReference type="GO" id="GO:0008270">
    <property type="term" value="F:zinc ion binding"/>
    <property type="evidence" value="ECO:0007669"/>
    <property type="project" value="InterPro"/>
</dbReference>
<feature type="domain" description="HNH nuclease" evidence="1">
    <location>
        <begin position="21"/>
        <end position="81"/>
    </location>
</feature>
<sequence length="199" mass="23606">MFPLRKNNPKRTKQQKLSKYNLYKAALSKDFFCCCGYCGTHHVYYGSGKCFHIDHFAPKSKFKHLENEYSNLVYSCPTCNIAKSNDWCGPTENERIFNNVGYIEPCDEVYATSFYRDSSGKIKYQEGNLAAKYMYHKLKFGLKRHEIFWLADYFYDLVPRISKKLRETPESNPLHDELKKLLLDSIEQMDKYRQLQREL</sequence>
<dbReference type="EMBL" id="CAAHDF010000015">
    <property type="protein sequence ID" value="VGM51288.1"/>
    <property type="molecule type" value="Genomic_DNA"/>
</dbReference>
<dbReference type="CDD" id="cd00085">
    <property type="entry name" value="HNHc"/>
    <property type="match status" value="1"/>
</dbReference>
<dbReference type="GO" id="GO:0003676">
    <property type="term" value="F:nucleic acid binding"/>
    <property type="evidence" value="ECO:0007669"/>
    <property type="project" value="InterPro"/>
</dbReference>
<dbReference type="Pfam" id="PF01844">
    <property type="entry name" value="HNH"/>
    <property type="match status" value="1"/>
</dbReference>
<dbReference type="SMART" id="SM00507">
    <property type="entry name" value="HNHc"/>
    <property type="match status" value="1"/>
</dbReference>
<dbReference type="AlphaFoldDB" id="A0A486VKF2"/>
<evidence type="ECO:0000313" key="2">
    <source>
        <dbReference type="EMBL" id="VGM51288.1"/>
    </source>
</evidence>
<dbReference type="GO" id="GO:0004519">
    <property type="term" value="F:endonuclease activity"/>
    <property type="evidence" value="ECO:0007669"/>
    <property type="project" value="UniProtKB-KW"/>
</dbReference>
<name>A0A486VKF2_KLEPN</name>
<accession>A0A486VKF2</accession>
<dbReference type="InterPro" id="IPR002711">
    <property type="entry name" value="HNH"/>
</dbReference>
<keyword evidence="2" id="KW-0540">Nuclease</keyword>
<dbReference type="Gene3D" id="1.10.30.50">
    <property type="match status" value="1"/>
</dbReference>